<dbReference type="PANTHER" id="PTHR47723:SF19">
    <property type="entry name" value="POLYNUCLEOTIDYL TRANSFERASE, RIBONUCLEASE H-LIKE SUPERFAMILY PROTEIN"/>
    <property type="match status" value="1"/>
</dbReference>
<reference evidence="2" key="2">
    <citation type="journal article" date="2024" name="Plant">
        <title>Genomic evolution and insights into agronomic trait innovations of Sesamum species.</title>
        <authorList>
            <person name="Miao H."/>
            <person name="Wang L."/>
            <person name="Qu L."/>
            <person name="Liu H."/>
            <person name="Sun Y."/>
            <person name="Le M."/>
            <person name="Wang Q."/>
            <person name="Wei S."/>
            <person name="Zheng Y."/>
            <person name="Lin W."/>
            <person name="Duan Y."/>
            <person name="Cao H."/>
            <person name="Xiong S."/>
            <person name="Wang X."/>
            <person name="Wei L."/>
            <person name="Li C."/>
            <person name="Ma Q."/>
            <person name="Ju M."/>
            <person name="Zhao R."/>
            <person name="Li G."/>
            <person name="Mu C."/>
            <person name="Tian Q."/>
            <person name="Mei H."/>
            <person name="Zhang T."/>
            <person name="Gao T."/>
            <person name="Zhang H."/>
        </authorList>
    </citation>
    <scope>NUCLEOTIDE SEQUENCE</scope>
    <source>
        <strain evidence="2">G01</strain>
    </source>
</reference>
<reference evidence="2" key="1">
    <citation type="submission" date="2020-06" db="EMBL/GenBank/DDBJ databases">
        <authorList>
            <person name="Li T."/>
            <person name="Hu X."/>
            <person name="Zhang T."/>
            <person name="Song X."/>
            <person name="Zhang H."/>
            <person name="Dai N."/>
            <person name="Sheng W."/>
            <person name="Hou X."/>
            <person name="Wei L."/>
        </authorList>
    </citation>
    <scope>NUCLEOTIDE SEQUENCE</scope>
    <source>
        <strain evidence="2">G01</strain>
        <tissue evidence="2">Leaf</tissue>
    </source>
</reference>
<accession>A0AAW2KVS3</accession>
<dbReference type="GO" id="GO:0004523">
    <property type="term" value="F:RNA-DNA hybrid ribonuclease activity"/>
    <property type="evidence" value="ECO:0007669"/>
    <property type="project" value="InterPro"/>
</dbReference>
<dbReference type="SUPFAM" id="SSF53098">
    <property type="entry name" value="Ribonuclease H-like"/>
    <property type="match status" value="1"/>
</dbReference>
<proteinExistence type="predicted"/>
<organism evidence="2">
    <name type="scientific">Sesamum angustifolium</name>
    <dbReference type="NCBI Taxonomy" id="2727405"/>
    <lineage>
        <taxon>Eukaryota</taxon>
        <taxon>Viridiplantae</taxon>
        <taxon>Streptophyta</taxon>
        <taxon>Embryophyta</taxon>
        <taxon>Tracheophyta</taxon>
        <taxon>Spermatophyta</taxon>
        <taxon>Magnoliopsida</taxon>
        <taxon>eudicotyledons</taxon>
        <taxon>Gunneridae</taxon>
        <taxon>Pentapetalae</taxon>
        <taxon>asterids</taxon>
        <taxon>lamiids</taxon>
        <taxon>Lamiales</taxon>
        <taxon>Pedaliaceae</taxon>
        <taxon>Sesamum</taxon>
    </lineage>
</organism>
<sequence length="195" mass="21549">MERGYACGCKTWLPNLTSKTRENIVIVRWIRPMGHGMKLNTDGASKGSTGLAGAGGIIRDARGHTIVAFQEFLGLATNTFAEISAVAKGLEIAHNMGLNDIWVEMDSKVRLLLIIKKNTGHWKIQHLLAKICYLCSLLRVSFSHIFREGNTVADYFANKAVGDQSSRTFNPNQIDRKAKGLIALDRLGLPNIRTK</sequence>
<feature type="domain" description="RNase H type-1" evidence="1">
    <location>
        <begin position="40"/>
        <end position="160"/>
    </location>
</feature>
<dbReference type="InterPro" id="IPR012337">
    <property type="entry name" value="RNaseH-like_sf"/>
</dbReference>
<protein>
    <recommendedName>
        <fullName evidence="1">RNase H type-1 domain-containing protein</fullName>
    </recommendedName>
</protein>
<dbReference type="InterPro" id="IPR002156">
    <property type="entry name" value="RNaseH_domain"/>
</dbReference>
<comment type="caution">
    <text evidence="2">The sequence shown here is derived from an EMBL/GenBank/DDBJ whole genome shotgun (WGS) entry which is preliminary data.</text>
</comment>
<dbReference type="PANTHER" id="PTHR47723">
    <property type="entry name" value="OS05G0353850 PROTEIN"/>
    <property type="match status" value="1"/>
</dbReference>
<dbReference type="AlphaFoldDB" id="A0AAW2KVS3"/>
<dbReference type="InterPro" id="IPR036397">
    <property type="entry name" value="RNaseH_sf"/>
</dbReference>
<evidence type="ECO:0000313" key="2">
    <source>
        <dbReference type="EMBL" id="KAL0311174.1"/>
    </source>
</evidence>
<evidence type="ECO:0000259" key="1">
    <source>
        <dbReference type="Pfam" id="PF13456"/>
    </source>
</evidence>
<dbReference type="Gene3D" id="3.30.420.10">
    <property type="entry name" value="Ribonuclease H-like superfamily/Ribonuclease H"/>
    <property type="match status" value="1"/>
</dbReference>
<gene>
    <name evidence="2" type="ORF">Sangu_2412100</name>
</gene>
<dbReference type="CDD" id="cd06222">
    <property type="entry name" value="RNase_H_like"/>
    <property type="match status" value="1"/>
</dbReference>
<name>A0AAW2KVS3_9LAMI</name>
<dbReference type="EMBL" id="JACGWK010000016">
    <property type="protein sequence ID" value="KAL0311174.1"/>
    <property type="molecule type" value="Genomic_DNA"/>
</dbReference>
<dbReference type="Pfam" id="PF13456">
    <property type="entry name" value="RVT_3"/>
    <property type="match status" value="1"/>
</dbReference>
<dbReference type="GO" id="GO:0003676">
    <property type="term" value="F:nucleic acid binding"/>
    <property type="evidence" value="ECO:0007669"/>
    <property type="project" value="InterPro"/>
</dbReference>
<dbReference type="InterPro" id="IPR053151">
    <property type="entry name" value="RNase_H-like"/>
</dbReference>
<dbReference type="InterPro" id="IPR044730">
    <property type="entry name" value="RNase_H-like_dom_plant"/>
</dbReference>